<dbReference type="RefSeq" id="WP_175229662.1">
    <property type="nucleotide sequence ID" value="NZ_CADIKH010000033.1"/>
</dbReference>
<dbReference type="Pfam" id="PF02195">
    <property type="entry name" value="ParB_N"/>
    <property type="match status" value="1"/>
</dbReference>
<dbReference type="AlphaFoldDB" id="A0A6J5EQB0"/>
<feature type="compositionally biased region" description="Low complexity" evidence="2">
    <location>
        <begin position="43"/>
        <end position="56"/>
    </location>
</feature>
<dbReference type="InterPro" id="IPR003115">
    <property type="entry name" value="ParB_N"/>
</dbReference>
<dbReference type="GO" id="GO:0005694">
    <property type="term" value="C:chromosome"/>
    <property type="evidence" value="ECO:0007669"/>
    <property type="project" value="TreeGrafter"/>
</dbReference>
<dbReference type="InterPro" id="IPR050336">
    <property type="entry name" value="Chromosome_partition/occlusion"/>
</dbReference>
<keyword evidence="5" id="KW-1185">Reference proteome</keyword>
<dbReference type="Gene3D" id="3.90.1530.10">
    <property type="entry name" value="Conserved hypothetical protein from pyrococcus furiosus pfu- 392566-001, ParB domain"/>
    <property type="match status" value="1"/>
</dbReference>
<sequence length="354" mass="39181">MNDKPQSQNTNRGRLAKSLRRGLAMERGDVDGRLDAQGIQPNAASSTDAGASTSPAVATYGGRGNSSAVKPRLTLPLSELVSNPFNPRTFYSPEAIDGLAVKLKRDGQYETIKVTENARFPGKYVIVDGEYRFRAKKSLGEEFIEAEVLPVLSDRDLYLIANRINKDRTAQSVFDDAVGWKKVLDEGVFPDQDSLAASLDISKSLLSKILKLNALPETLLRRMAESHTQIGITNAYNITLMFERRGLETAETYLEQVINGEISSKRLQEINAKADNDSSPRQTRSHYSARVQFSARNGAEIGELKRFRDGRTQLKLEGLTEQQQETLSERLEALVREFVESSVNPGLPSEQSGS</sequence>
<evidence type="ECO:0000259" key="3">
    <source>
        <dbReference type="SMART" id="SM00470"/>
    </source>
</evidence>
<dbReference type="InterPro" id="IPR004437">
    <property type="entry name" value="ParB/RepB/Spo0J"/>
</dbReference>
<proteinExistence type="inferred from homology"/>
<evidence type="ECO:0000256" key="1">
    <source>
        <dbReference type="ARBA" id="ARBA00006295"/>
    </source>
</evidence>
<name>A0A6J5EQB0_9BURK</name>
<evidence type="ECO:0000313" key="4">
    <source>
        <dbReference type="EMBL" id="CAB3767402.1"/>
    </source>
</evidence>
<accession>A0A6J5EQB0</accession>
<dbReference type="PANTHER" id="PTHR33375">
    <property type="entry name" value="CHROMOSOME-PARTITIONING PROTEIN PARB-RELATED"/>
    <property type="match status" value="1"/>
</dbReference>
<feature type="domain" description="ParB-like N-terminal" evidence="3">
    <location>
        <begin position="73"/>
        <end position="163"/>
    </location>
</feature>
<dbReference type="SUPFAM" id="SSF109709">
    <property type="entry name" value="KorB DNA-binding domain-like"/>
    <property type="match status" value="1"/>
</dbReference>
<dbReference type="GO" id="GO:0003677">
    <property type="term" value="F:DNA binding"/>
    <property type="evidence" value="ECO:0007669"/>
    <property type="project" value="InterPro"/>
</dbReference>
<dbReference type="EMBL" id="CADIKH010000033">
    <property type="protein sequence ID" value="CAB3767402.1"/>
    <property type="molecule type" value="Genomic_DNA"/>
</dbReference>
<dbReference type="InterPro" id="IPR036086">
    <property type="entry name" value="ParB/Sulfiredoxin_sf"/>
</dbReference>
<dbReference type="PANTHER" id="PTHR33375:SF1">
    <property type="entry name" value="CHROMOSOME-PARTITIONING PROTEIN PARB-RELATED"/>
    <property type="match status" value="1"/>
</dbReference>
<dbReference type="Proteomes" id="UP000494363">
    <property type="component" value="Unassembled WGS sequence"/>
</dbReference>
<comment type="similarity">
    <text evidence="1">Belongs to the ParB family.</text>
</comment>
<evidence type="ECO:0000256" key="2">
    <source>
        <dbReference type="SAM" id="MobiDB-lite"/>
    </source>
</evidence>
<gene>
    <name evidence="4" type="primary">noc_6</name>
    <name evidence="4" type="ORF">LMG29542_05598</name>
</gene>
<feature type="region of interest" description="Disordered" evidence="2">
    <location>
        <begin position="32"/>
        <end position="69"/>
    </location>
</feature>
<protein>
    <submittedName>
        <fullName evidence="4">Nucleoid occlusion protein</fullName>
    </submittedName>
</protein>
<dbReference type="SMART" id="SM00470">
    <property type="entry name" value="ParB"/>
    <property type="match status" value="1"/>
</dbReference>
<dbReference type="Gene3D" id="1.10.10.2830">
    <property type="match status" value="1"/>
</dbReference>
<dbReference type="GO" id="GO:0007059">
    <property type="term" value="P:chromosome segregation"/>
    <property type="evidence" value="ECO:0007669"/>
    <property type="project" value="TreeGrafter"/>
</dbReference>
<dbReference type="NCBIfam" id="TIGR00180">
    <property type="entry name" value="parB_part"/>
    <property type="match status" value="1"/>
</dbReference>
<reference evidence="4 5" key="1">
    <citation type="submission" date="2020-04" db="EMBL/GenBank/DDBJ databases">
        <authorList>
            <person name="De Canck E."/>
        </authorList>
    </citation>
    <scope>NUCLEOTIDE SEQUENCE [LARGE SCALE GENOMIC DNA]</scope>
    <source>
        <strain evidence="4 5">LMG 29542</strain>
    </source>
</reference>
<evidence type="ECO:0000313" key="5">
    <source>
        <dbReference type="Proteomes" id="UP000494363"/>
    </source>
</evidence>
<organism evidence="4 5">
    <name type="scientific">Paraburkholderia humisilvae</name>
    <dbReference type="NCBI Taxonomy" id="627669"/>
    <lineage>
        <taxon>Bacteria</taxon>
        <taxon>Pseudomonadati</taxon>
        <taxon>Pseudomonadota</taxon>
        <taxon>Betaproteobacteria</taxon>
        <taxon>Burkholderiales</taxon>
        <taxon>Burkholderiaceae</taxon>
        <taxon>Paraburkholderia</taxon>
    </lineage>
</organism>
<dbReference type="SUPFAM" id="SSF110849">
    <property type="entry name" value="ParB/Sulfiredoxin"/>
    <property type="match status" value="1"/>
</dbReference>